<dbReference type="GO" id="GO:0000347">
    <property type="term" value="C:THO complex"/>
    <property type="evidence" value="ECO:0007669"/>
    <property type="project" value="TreeGrafter"/>
</dbReference>
<dbReference type="FunCoup" id="A0A1W4XVQ2">
    <property type="interactions" value="1064"/>
</dbReference>
<dbReference type="PROSITE" id="PS50294">
    <property type="entry name" value="WD_REPEATS_REGION"/>
    <property type="match status" value="1"/>
</dbReference>
<dbReference type="GO" id="GO:0006406">
    <property type="term" value="P:mRNA export from nucleus"/>
    <property type="evidence" value="ECO:0007669"/>
    <property type="project" value="TreeGrafter"/>
</dbReference>
<protein>
    <submittedName>
        <fullName evidence="6">THO complex subunit 6</fullName>
    </submittedName>
</protein>
<proteinExistence type="inferred from homology"/>
<feature type="repeat" description="WD" evidence="4">
    <location>
        <begin position="152"/>
        <end position="191"/>
    </location>
</feature>
<dbReference type="Proteomes" id="UP000192223">
    <property type="component" value="Unplaced"/>
</dbReference>
<keyword evidence="5" id="KW-1185">Reference proteome</keyword>
<keyword evidence="3" id="KW-0677">Repeat</keyword>
<dbReference type="Gene3D" id="2.130.10.10">
    <property type="entry name" value="YVTN repeat-like/Quinoprotein amine dehydrogenase"/>
    <property type="match status" value="1"/>
</dbReference>
<evidence type="ECO:0000256" key="3">
    <source>
        <dbReference type="ARBA" id="ARBA00022737"/>
    </source>
</evidence>
<comment type="similarity">
    <text evidence="1">Belongs to the WD repeat THOC6 family.</text>
</comment>
<dbReference type="OrthoDB" id="273067at2759"/>
<dbReference type="KEGG" id="apln:108745223"/>
<dbReference type="InterPro" id="IPR001680">
    <property type="entry name" value="WD40_rpt"/>
</dbReference>
<sequence length="325" mass="36485">MVNKNFYNTILSLTFCPRGNYLVAGDIYGQISVFYLSKILNPEGNLTKFDQTPKHTFTIENNLHINSLLTTEQYLVVGTSVGIIGYDWKNIKNGKEAKISWKIELPKVQSNFEKIDINCMVLSKDPGLIYVGCDDNNIYCVNIESSAIVRTLKGHSDYIHDIYKLENELVSGGEDGLVNVWDLREKDVACKVEPWKRDNIARNDLGKWIGAVSLSDDWILCGGGPRLSLWHLKSLNNSMIFPLEDSGIHVAELYEDKVFAGGRSNYFYNMSVNGNIAAEIPVSCVTVYSAIHQENPQKTLCIAGSSPKIDVCTNFTYKDQVLSLY</sequence>
<evidence type="ECO:0000313" key="5">
    <source>
        <dbReference type="Proteomes" id="UP000192223"/>
    </source>
</evidence>
<dbReference type="CTD" id="79228"/>
<dbReference type="RefSeq" id="XP_018336862.1">
    <property type="nucleotide sequence ID" value="XM_018481360.2"/>
</dbReference>
<dbReference type="AlphaFoldDB" id="A0A1W4XVQ2"/>
<dbReference type="InterPro" id="IPR019775">
    <property type="entry name" value="WD40_repeat_CS"/>
</dbReference>
<reference evidence="6" key="1">
    <citation type="submission" date="2025-08" db="UniProtKB">
        <authorList>
            <consortium name="RefSeq"/>
        </authorList>
    </citation>
    <scope>IDENTIFICATION</scope>
    <source>
        <tissue evidence="6">Entire body</tissue>
    </source>
</reference>
<dbReference type="PANTHER" id="PTHR44411:SF1">
    <property type="entry name" value="THO COMPLEX SUBUNIT 6 HOMOLOG"/>
    <property type="match status" value="1"/>
</dbReference>
<name>A0A1W4XVQ2_AGRPL</name>
<evidence type="ECO:0000313" key="6">
    <source>
        <dbReference type="RefSeq" id="XP_018336862.1"/>
    </source>
</evidence>
<dbReference type="GeneID" id="108745223"/>
<organism evidence="5 6">
    <name type="scientific">Agrilus planipennis</name>
    <name type="common">Emerald ash borer</name>
    <name type="synonym">Agrilus marcopoli</name>
    <dbReference type="NCBI Taxonomy" id="224129"/>
    <lineage>
        <taxon>Eukaryota</taxon>
        <taxon>Metazoa</taxon>
        <taxon>Ecdysozoa</taxon>
        <taxon>Arthropoda</taxon>
        <taxon>Hexapoda</taxon>
        <taxon>Insecta</taxon>
        <taxon>Pterygota</taxon>
        <taxon>Neoptera</taxon>
        <taxon>Endopterygota</taxon>
        <taxon>Coleoptera</taxon>
        <taxon>Polyphaga</taxon>
        <taxon>Elateriformia</taxon>
        <taxon>Buprestoidea</taxon>
        <taxon>Buprestidae</taxon>
        <taxon>Agrilinae</taxon>
        <taxon>Agrilus</taxon>
    </lineage>
</organism>
<keyword evidence="2 4" id="KW-0853">WD repeat</keyword>
<evidence type="ECO:0000256" key="1">
    <source>
        <dbReference type="ARBA" id="ARBA00009728"/>
    </source>
</evidence>
<evidence type="ECO:0000256" key="2">
    <source>
        <dbReference type="ARBA" id="ARBA00022574"/>
    </source>
</evidence>
<dbReference type="STRING" id="224129.A0A1W4XVQ2"/>
<dbReference type="PROSITE" id="PS50082">
    <property type="entry name" value="WD_REPEATS_2"/>
    <property type="match status" value="1"/>
</dbReference>
<evidence type="ECO:0000256" key="4">
    <source>
        <dbReference type="PROSITE-ProRule" id="PRU00221"/>
    </source>
</evidence>
<dbReference type="InterPro" id="IPR015943">
    <property type="entry name" value="WD40/YVTN_repeat-like_dom_sf"/>
</dbReference>
<dbReference type="InterPro" id="IPR036322">
    <property type="entry name" value="WD40_repeat_dom_sf"/>
</dbReference>
<accession>A0A1W4XVQ2</accession>
<dbReference type="PROSITE" id="PS00678">
    <property type="entry name" value="WD_REPEATS_1"/>
    <property type="match status" value="1"/>
</dbReference>
<gene>
    <name evidence="6" type="primary">LOC108745223</name>
</gene>
<dbReference type="Pfam" id="PF00400">
    <property type="entry name" value="WD40"/>
    <property type="match status" value="1"/>
</dbReference>
<dbReference type="InterPro" id="IPR042626">
    <property type="entry name" value="THOC6"/>
</dbReference>
<dbReference type="GO" id="GO:0000346">
    <property type="term" value="C:transcription export complex"/>
    <property type="evidence" value="ECO:0007669"/>
    <property type="project" value="TreeGrafter"/>
</dbReference>
<dbReference type="SUPFAM" id="SSF50978">
    <property type="entry name" value="WD40 repeat-like"/>
    <property type="match status" value="1"/>
</dbReference>
<dbReference type="PANTHER" id="PTHR44411">
    <property type="entry name" value="THO COMPLEX SUBUNIT 6 HOMOLOG"/>
    <property type="match status" value="1"/>
</dbReference>
<dbReference type="SMART" id="SM00320">
    <property type="entry name" value="WD40"/>
    <property type="match status" value="3"/>
</dbReference>
<dbReference type="InParanoid" id="A0A1W4XVQ2"/>